<dbReference type="GO" id="GO:0005886">
    <property type="term" value="C:plasma membrane"/>
    <property type="evidence" value="ECO:0007669"/>
    <property type="project" value="UniProtKB-SubCell"/>
</dbReference>
<keyword evidence="5 9" id="KW-0812">Transmembrane</keyword>
<feature type="transmembrane region" description="Helical" evidence="9">
    <location>
        <begin position="362"/>
        <end position="381"/>
    </location>
</feature>
<evidence type="ECO:0000256" key="8">
    <source>
        <dbReference type="SAM" id="MobiDB-lite"/>
    </source>
</evidence>
<dbReference type="EMBL" id="JABBNB010000041">
    <property type="protein sequence ID" value="NMO04776.1"/>
    <property type="molecule type" value="Genomic_DNA"/>
</dbReference>
<comment type="subcellular location">
    <subcellularLocation>
        <location evidence="1">Cell membrane</location>
        <topology evidence="1">Multi-pass membrane protein</topology>
    </subcellularLocation>
</comment>
<gene>
    <name evidence="12" type="ORF">HH308_26485</name>
</gene>
<reference evidence="12 13" key="1">
    <citation type="submission" date="2020-04" db="EMBL/GenBank/DDBJ databases">
        <title>Gordonia sp. nov. TBRC 11910.</title>
        <authorList>
            <person name="Suriyachadkun C."/>
        </authorList>
    </citation>
    <scope>NUCLEOTIDE SEQUENCE [LARGE SCALE GENOMIC DNA]</scope>
    <source>
        <strain evidence="12 13">TBRC 11910</strain>
    </source>
</reference>
<feature type="transmembrane region" description="Helical" evidence="9">
    <location>
        <begin position="416"/>
        <end position="436"/>
    </location>
</feature>
<feature type="transmembrane region" description="Helical" evidence="9">
    <location>
        <begin position="473"/>
        <end position="492"/>
    </location>
</feature>
<evidence type="ECO:0000259" key="10">
    <source>
        <dbReference type="Pfam" id="PF13231"/>
    </source>
</evidence>
<feature type="transmembrane region" description="Helical" evidence="9">
    <location>
        <begin position="333"/>
        <end position="350"/>
    </location>
</feature>
<dbReference type="Proteomes" id="UP000550729">
    <property type="component" value="Unassembled WGS sequence"/>
</dbReference>
<feature type="region of interest" description="Disordered" evidence="8">
    <location>
        <begin position="1"/>
        <end position="23"/>
    </location>
</feature>
<evidence type="ECO:0000313" key="13">
    <source>
        <dbReference type="Proteomes" id="UP000550729"/>
    </source>
</evidence>
<dbReference type="RefSeq" id="WP_170197283.1">
    <property type="nucleotide sequence ID" value="NZ_JABBNB010000041.1"/>
</dbReference>
<evidence type="ECO:0000256" key="4">
    <source>
        <dbReference type="ARBA" id="ARBA00022679"/>
    </source>
</evidence>
<evidence type="ECO:0000256" key="1">
    <source>
        <dbReference type="ARBA" id="ARBA00004651"/>
    </source>
</evidence>
<protein>
    <submittedName>
        <fullName evidence="12">Phospholipid carrier-dependent glycosyltransferase</fullName>
    </submittedName>
</protein>
<comment type="caution">
    <text evidence="12">The sequence shown here is derived from an EMBL/GenBank/DDBJ whole genome shotgun (WGS) entry which is preliminary data.</text>
</comment>
<dbReference type="InterPro" id="IPR050297">
    <property type="entry name" value="LipidA_mod_glycosyltrf_83"/>
</dbReference>
<feature type="domain" description="Glycosyltransferase RgtA/B/C/D-like" evidence="10">
    <location>
        <begin position="86"/>
        <end position="241"/>
    </location>
</feature>
<evidence type="ECO:0000256" key="2">
    <source>
        <dbReference type="ARBA" id="ARBA00022475"/>
    </source>
</evidence>
<dbReference type="AlphaFoldDB" id="A0A848L1V3"/>
<name>A0A848L1V3_9ACTN</name>
<proteinExistence type="predicted"/>
<evidence type="ECO:0000256" key="3">
    <source>
        <dbReference type="ARBA" id="ARBA00022676"/>
    </source>
</evidence>
<feature type="transmembrane region" description="Helical" evidence="9">
    <location>
        <begin position="387"/>
        <end position="409"/>
    </location>
</feature>
<dbReference type="InterPro" id="IPR056785">
    <property type="entry name" value="YkcA/B-like_C"/>
</dbReference>
<accession>A0A848L1V3</accession>
<evidence type="ECO:0000256" key="6">
    <source>
        <dbReference type="ARBA" id="ARBA00022989"/>
    </source>
</evidence>
<keyword evidence="3" id="KW-0328">Glycosyltransferase</keyword>
<dbReference type="Pfam" id="PF24878">
    <property type="entry name" value="YkcB_C"/>
    <property type="match status" value="1"/>
</dbReference>
<keyword evidence="6 9" id="KW-1133">Transmembrane helix</keyword>
<feature type="transmembrane region" description="Helical" evidence="9">
    <location>
        <begin position="137"/>
        <end position="156"/>
    </location>
</feature>
<keyword evidence="2" id="KW-1003">Cell membrane</keyword>
<feature type="transmembrane region" description="Helical" evidence="9">
    <location>
        <begin position="206"/>
        <end position="224"/>
    </location>
</feature>
<dbReference type="InterPro" id="IPR038731">
    <property type="entry name" value="RgtA/B/C-like"/>
</dbReference>
<evidence type="ECO:0000313" key="12">
    <source>
        <dbReference type="EMBL" id="NMO04776.1"/>
    </source>
</evidence>
<dbReference type="GO" id="GO:0016763">
    <property type="term" value="F:pentosyltransferase activity"/>
    <property type="evidence" value="ECO:0007669"/>
    <property type="project" value="TreeGrafter"/>
</dbReference>
<keyword evidence="4 12" id="KW-0808">Transferase</keyword>
<dbReference type="Pfam" id="PF13231">
    <property type="entry name" value="PMT_2"/>
    <property type="match status" value="1"/>
</dbReference>
<feature type="domain" description="Putative mannosyltransferase YkcA/B-like C-terminal" evidence="11">
    <location>
        <begin position="534"/>
        <end position="632"/>
    </location>
</feature>
<keyword evidence="7 9" id="KW-0472">Membrane</keyword>
<feature type="transmembrane region" description="Helical" evidence="9">
    <location>
        <begin position="101"/>
        <end position="125"/>
    </location>
</feature>
<dbReference type="PANTHER" id="PTHR33908:SF3">
    <property type="entry name" value="UNDECAPRENYL PHOSPHATE-ALPHA-4-AMINO-4-DEOXY-L-ARABINOSE ARABINOSYL TRANSFERASE"/>
    <property type="match status" value="1"/>
</dbReference>
<evidence type="ECO:0000256" key="7">
    <source>
        <dbReference type="ARBA" id="ARBA00023136"/>
    </source>
</evidence>
<feature type="transmembrane region" description="Helical" evidence="9">
    <location>
        <begin position="231"/>
        <end position="252"/>
    </location>
</feature>
<dbReference type="GO" id="GO:0010041">
    <property type="term" value="P:response to iron(III) ion"/>
    <property type="evidence" value="ECO:0007669"/>
    <property type="project" value="TreeGrafter"/>
</dbReference>
<organism evidence="12 13">
    <name type="scientific">Gordonia asplenii</name>
    <dbReference type="NCBI Taxonomy" id="2725283"/>
    <lineage>
        <taxon>Bacteria</taxon>
        <taxon>Bacillati</taxon>
        <taxon>Actinomycetota</taxon>
        <taxon>Actinomycetes</taxon>
        <taxon>Mycobacteriales</taxon>
        <taxon>Gordoniaceae</taxon>
        <taxon>Gordonia</taxon>
    </lineage>
</organism>
<evidence type="ECO:0000256" key="5">
    <source>
        <dbReference type="ARBA" id="ARBA00022692"/>
    </source>
</evidence>
<feature type="transmembrane region" description="Helical" evidence="9">
    <location>
        <begin position="31"/>
        <end position="48"/>
    </location>
</feature>
<evidence type="ECO:0000259" key="11">
    <source>
        <dbReference type="Pfam" id="PF24878"/>
    </source>
</evidence>
<feature type="transmembrane region" description="Helical" evidence="9">
    <location>
        <begin position="448"/>
        <end position="466"/>
    </location>
</feature>
<sequence length="650" mass="67222">MTLTIDPPTTPVQASSDAEPQLPPATRGTRLALAALLVATAVAYLWNITVNGMGNSFYAAAAQAGSSNWKALLFGSLDTGNFITVDKPPVSQWVMGLSGQIFGFSSASMLIPQALMAVAAVALTYAAVTRVTTSRNAGLLAGAALALIPVVALMFRFNNPDAVMVLLMTAGAYCTVRALPKASWKWLALAGVALGFAFLAKMLEGLMVVPALALAYLIVAPTGLGRRVVHLLGAVAALVVSSGWYVLLTLWWPADSRPYLAGSTDNNFMNLVIGYNGLSRVLGRNHGGGSHSGPTQAQIAEFMKENGGAHGFGGMSSSAGITRLFTGEVGFEISWLLPAALVGLVAVLISRGRAPRTDLMRGGAIVFGGWMVINGLVLSFMNGMMHAYYTLAIAPAIAGMIGIAAVEVWRRREQTWGHLGAAAMVLAAGGWGFVLLGRNGDWMPWLRWVILAATLVAVVALAFGALGGRWRTATVAIALFASLAGSTAYTVATIGTAHTGGSPSVGPAQSAHERGRGWDEAASNTQLDTLLRTAGTPWSAAVSRSSTAASMELSSKTAVMAIGGFGGSDPTPTLSQFQQYVKTGQVRYYVVAAQGGGHGRGGHGSGGRGGPGGFGGFGSKGPNTEIAAWVSANYTPQTVGSTVVYDLRAQ</sequence>
<dbReference type="PANTHER" id="PTHR33908">
    <property type="entry name" value="MANNOSYLTRANSFERASE YKCB-RELATED"/>
    <property type="match status" value="1"/>
</dbReference>
<evidence type="ECO:0000256" key="9">
    <source>
        <dbReference type="SAM" id="Phobius"/>
    </source>
</evidence>
<keyword evidence="13" id="KW-1185">Reference proteome</keyword>
<dbReference type="GO" id="GO:0009103">
    <property type="term" value="P:lipopolysaccharide biosynthetic process"/>
    <property type="evidence" value="ECO:0007669"/>
    <property type="project" value="UniProtKB-ARBA"/>
</dbReference>